<feature type="compositionally biased region" description="Gly residues" evidence="1">
    <location>
        <begin position="33"/>
        <end position="51"/>
    </location>
</feature>
<dbReference type="AlphaFoldDB" id="A0A811S6E2"/>
<reference evidence="2" key="1">
    <citation type="submission" date="2020-10" db="EMBL/GenBank/DDBJ databases">
        <authorList>
            <person name="Han B."/>
            <person name="Lu T."/>
            <person name="Zhao Q."/>
            <person name="Huang X."/>
            <person name="Zhao Y."/>
        </authorList>
    </citation>
    <scope>NUCLEOTIDE SEQUENCE</scope>
</reference>
<protein>
    <submittedName>
        <fullName evidence="2">Uncharacterized protein</fullName>
    </submittedName>
</protein>
<evidence type="ECO:0000313" key="2">
    <source>
        <dbReference type="EMBL" id="CAD6338059.1"/>
    </source>
</evidence>
<feature type="region of interest" description="Disordered" evidence="1">
    <location>
        <begin position="32"/>
        <end position="52"/>
    </location>
</feature>
<evidence type="ECO:0000313" key="3">
    <source>
        <dbReference type="Proteomes" id="UP000604825"/>
    </source>
</evidence>
<organism evidence="2 3">
    <name type="scientific">Miscanthus lutarioriparius</name>
    <dbReference type="NCBI Taxonomy" id="422564"/>
    <lineage>
        <taxon>Eukaryota</taxon>
        <taxon>Viridiplantae</taxon>
        <taxon>Streptophyta</taxon>
        <taxon>Embryophyta</taxon>
        <taxon>Tracheophyta</taxon>
        <taxon>Spermatophyta</taxon>
        <taxon>Magnoliopsida</taxon>
        <taxon>Liliopsida</taxon>
        <taxon>Poales</taxon>
        <taxon>Poaceae</taxon>
        <taxon>PACMAD clade</taxon>
        <taxon>Panicoideae</taxon>
        <taxon>Andropogonodae</taxon>
        <taxon>Andropogoneae</taxon>
        <taxon>Saccharinae</taxon>
        <taxon>Miscanthus</taxon>
    </lineage>
</organism>
<gene>
    <name evidence="2" type="ORF">NCGR_LOCUS62157</name>
</gene>
<comment type="caution">
    <text evidence="2">The sequence shown here is derived from an EMBL/GenBank/DDBJ whole genome shotgun (WGS) entry which is preliminary data.</text>
</comment>
<evidence type="ECO:0000256" key="1">
    <source>
        <dbReference type="SAM" id="MobiDB-lite"/>
    </source>
</evidence>
<accession>A0A811S6E2</accession>
<dbReference type="Proteomes" id="UP000604825">
    <property type="component" value="Unassembled WGS sequence"/>
</dbReference>
<keyword evidence="3" id="KW-1185">Reference proteome</keyword>
<proteinExistence type="predicted"/>
<name>A0A811S6E2_9POAL</name>
<sequence length="121" mass="12453">MARATLAGASGARSWPPSSLACLSCSLPLSLSGAGGPRRGSSDGPGEGGPSTEGHGVWVLCNRLAQSSACFGELVCNVSASATGLTELEIQWTKQLDQAGKVCADQGWSIFHHAAKRSYDF</sequence>
<dbReference type="EMBL" id="CAJGYO010000018">
    <property type="protein sequence ID" value="CAD6338059.1"/>
    <property type="molecule type" value="Genomic_DNA"/>
</dbReference>